<gene>
    <name evidence="7" type="ORF">FDO65_03750</name>
</gene>
<feature type="compositionally biased region" description="Low complexity" evidence="6">
    <location>
        <begin position="277"/>
        <end position="291"/>
    </location>
</feature>
<keyword evidence="4" id="KW-0443">Lipid metabolism</keyword>
<evidence type="ECO:0000256" key="4">
    <source>
        <dbReference type="ARBA" id="ARBA00023098"/>
    </source>
</evidence>
<keyword evidence="2" id="KW-0444">Lipid biosynthesis</keyword>
<evidence type="ECO:0000313" key="7">
    <source>
        <dbReference type="EMBL" id="TKV60795.1"/>
    </source>
</evidence>
<reference evidence="7 8" key="1">
    <citation type="submission" date="2019-05" db="EMBL/GenBank/DDBJ databases">
        <title>Nakamurella sp. N5BH11, whole genome shotgun sequence.</title>
        <authorList>
            <person name="Tuo L."/>
        </authorList>
    </citation>
    <scope>NUCLEOTIDE SEQUENCE [LARGE SCALE GENOMIC DNA]</scope>
    <source>
        <strain evidence="7 8">N5BH11</strain>
    </source>
</reference>
<keyword evidence="3 7" id="KW-0808">Transferase</keyword>
<dbReference type="RefSeq" id="WP_137448098.1">
    <property type="nucleotide sequence ID" value="NZ_SZZH01000001.1"/>
</dbReference>
<protein>
    <submittedName>
        <fullName evidence="7">GNAT family N-acetyltransferase</fullName>
    </submittedName>
</protein>
<dbReference type="AlphaFoldDB" id="A0A4V6CSA7"/>
<comment type="caution">
    <text evidence="7">The sequence shown here is derived from an EMBL/GenBank/DDBJ whole genome shotgun (WGS) entry which is preliminary data.</text>
</comment>
<evidence type="ECO:0000256" key="1">
    <source>
        <dbReference type="ARBA" id="ARBA00005189"/>
    </source>
</evidence>
<name>A0A4V6CSA7_9ACTN</name>
<comment type="pathway">
    <text evidence="1">Lipid metabolism.</text>
</comment>
<dbReference type="EMBL" id="SZZH01000001">
    <property type="protein sequence ID" value="TKV60795.1"/>
    <property type="molecule type" value="Genomic_DNA"/>
</dbReference>
<dbReference type="InterPro" id="IPR016181">
    <property type="entry name" value="Acyl_CoA_acyltransferase"/>
</dbReference>
<keyword evidence="5" id="KW-0012">Acyltransferase</keyword>
<accession>A0A4V6CSA7</accession>
<proteinExistence type="predicted"/>
<dbReference type="GO" id="GO:0006629">
    <property type="term" value="P:lipid metabolic process"/>
    <property type="evidence" value="ECO:0007669"/>
    <property type="project" value="UniProtKB-KW"/>
</dbReference>
<evidence type="ECO:0000256" key="5">
    <source>
        <dbReference type="ARBA" id="ARBA00023315"/>
    </source>
</evidence>
<dbReference type="SUPFAM" id="SSF55729">
    <property type="entry name" value="Acyl-CoA N-acyltransferases (Nat)"/>
    <property type="match status" value="1"/>
</dbReference>
<evidence type="ECO:0000256" key="6">
    <source>
        <dbReference type="SAM" id="MobiDB-lite"/>
    </source>
</evidence>
<sequence>MTTVQPVPVLARPEPTPAYQVSITRHRADVLAAQQLRFAVFAGELGARTPGPDGVDRDRFDAVCDHVIVWSVDGSDRRAVATYRLLPARRSTSGPRSRGLYTATEFDIDPLAGNLPDAVEAGRACVHPDHRNGAAIMMLWAGILRYLRRDGYRYLIGCASVDLTDGGATAAGFADQARTRYRADLPAPCRPRVPFELEGVARPERLYLPPLLRAYLNLGARVCGDPAVDREFGTADFLVLLDLHAANPRMLERVSAGDAVVIERARRARRDLGQGGAAPAPAGMVPAADQP</sequence>
<organism evidence="7 8">
    <name type="scientific">Nakamurella flava</name>
    <dbReference type="NCBI Taxonomy" id="2576308"/>
    <lineage>
        <taxon>Bacteria</taxon>
        <taxon>Bacillati</taxon>
        <taxon>Actinomycetota</taxon>
        <taxon>Actinomycetes</taxon>
        <taxon>Nakamurellales</taxon>
        <taxon>Nakamurellaceae</taxon>
        <taxon>Nakamurella</taxon>
    </lineage>
</organism>
<dbReference type="GO" id="GO:0016746">
    <property type="term" value="F:acyltransferase activity"/>
    <property type="evidence" value="ECO:0007669"/>
    <property type="project" value="UniProtKB-KW"/>
</dbReference>
<evidence type="ECO:0000256" key="2">
    <source>
        <dbReference type="ARBA" id="ARBA00022516"/>
    </source>
</evidence>
<dbReference type="OrthoDB" id="9787072at2"/>
<dbReference type="Proteomes" id="UP000306985">
    <property type="component" value="Unassembled WGS sequence"/>
</dbReference>
<dbReference type="InterPro" id="IPR052351">
    <property type="entry name" value="Ornithine_N-alpha-AT"/>
</dbReference>
<dbReference type="PANTHER" id="PTHR37323">
    <property type="entry name" value="GCN5-RELATED N-ACETYLTRANSFERASE"/>
    <property type="match status" value="1"/>
</dbReference>
<feature type="region of interest" description="Disordered" evidence="6">
    <location>
        <begin position="271"/>
        <end position="291"/>
    </location>
</feature>
<dbReference type="PANTHER" id="PTHR37323:SF1">
    <property type="entry name" value="L-ORNITHINE N(ALPHA)-ACYLTRANSFERASE"/>
    <property type="match status" value="1"/>
</dbReference>
<dbReference type="Pfam" id="PF13444">
    <property type="entry name" value="Acetyltransf_5"/>
    <property type="match status" value="1"/>
</dbReference>
<evidence type="ECO:0000313" key="8">
    <source>
        <dbReference type="Proteomes" id="UP000306985"/>
    </source>
</evidence>
<evidence type="ECO:0000256" key="3">
    <source>
        <dbReference type="ARBA" id="ARBA00022679"/>
    </source>
</evidence>
<keyword evidence="8" id="KW-1185">Reference proteome</keyword>
<dbReference type="Gene3D" id="3.40.630.30">
    <property type="match status" value="1"/>
</dbReference>